<evidence type="ECO:0000313" key="3">
    <source>
        <dbReference type="EMBL" id="KZX13423.1"/>
    </source>
</evidence>
<dbReference type="InterPro" id="IPR023210">
    <property type="entry name" value="NADP_OxRdtase_dom"/>
</dbReference>
<dbReference type="Gene3D" id="3.20.20.100">
    <property type="entry name" value="NADP-dependent oxidoreductase domain"/>
    <property type="match status" value="1"/>
</dbReference>
<protein>
    <submittedName>
        <fullName evidence="3">General stress protein 69</fullName>
        <ecNumber evidence="3">1.1.1.-</ecNumber>
    </submittedName>
</protein>
<dbReference type="InterPro" id="IPR020471">
    <property type="entry name" value="AKR"/>
</dbReference>
<dbReference type="RefSeq" id="WP_067090229.1">
    <property type="nucleotide sequence ID" value="NZ_LWMV01000146.1"/>
</dbReference>
<name>A0A166BIZ9_9EURY</name>
<proteinExistence type="predicted"/>
<reference evidence="3 4" key="1">
    <citation type="submission" date="2016-04" db="EMBL/GenBank/DDBJ databases">
        <title>Genome sequence of Methanobrevibacter curvatus DSM 11111.</title>
        <authorList>
            <person name="Poehlein A."/>
            <person name="Seedorf H."/>
            <person name="Daniel R."/>
        </authorList>
    </citation>
    <scope>NUCLEOTIDE SEQUENCE [LARGE SCALE GENOMIC DNA]</scope>
    <source>
        <strain evidence="3 4">DSM 11111</strain>
    </source>
</reference>
<dbReference type="SUPFAM" id="SSF46548">
    <property type="entry name" value="alpha-helical ferredoxin"/>
    <property type="match status" value="1"/>
</dbReference>
<dbReference type="OrthoDB" id="28487at2157"/>
<keyword evidence="4" id="KW-1185">Reference proteome</keyword>
<dbReference type="Pfam" id="PF00248">
    <property type="entry name" value="Aldo_ket_red"/>
    <property type="match status" value="1"/>
</dbReference>
<organism evidence="3 4">
    <name type="scientific">Methanobrevibacter curvatus</name>
    <dbReference type="NCBI Taxonomy" id="49547"/>
    <lineage>
        <taxon>Archaea</taxon>
        <taxon>Methanobacteriati</taxon>
        <taxon>Methanobacteriota</taxon>
        <taxon>Methanomada group</taxon>
        <taxon>Methanobacteria</taxon>
        <taxon>Methanobacteriales</taxon>
        <taxon>Methanobacteriaceae</taxon>
        <taxon>Methanobrevibacter</taxon>
    </lineage>
</organism>
<dbReference type="Proteomes" id="UP000077245">
    <property type="component" value="Unassembled WGS sequence"/>
</dbReference>
<dbReference type="InterPro" id="IPR017896">
    <property type="entry name" value="4Fe4S_Fe-S-bd"/>
</dbReference>
<dbReference type="SUPFAM" id="SSF51430">
    <property type="entry name" value="NAD(P)-linked oxidoreductase"/>
    <property type="match status" value="1"/>
</dbReference>
<keyword evidence="3" id="KW-0560">Oxidoreductase</keyword>
<comment type="caution">
    <text evidence="3">The sequence shown here is derived from an EMBL/GenBank/DDBJ whole genome shotgun (WGS) entry which is preliminary data.</text>
</comment>
<dbReference type="CDD" id="cd19096">
    <property type="entry name" value="AKR_Fe-S_oxidoreductase"/>
    <property type="match status" value="1"/>
</dbReference>
<evidence type="ECO:0000313" key="4">
    <source>
        <dbReference type="Proteomes" id="UP000077245"/>
    </source>
</evidence>
<dbReference type="GO" id="GO:0016491">
    <property type="term" value="F:oxidoreductase activity"/>
    <property type="evidence" value="ECO:0007669"/>
    <property type="project" value="UniProtKB-KW"/>
</dbReference>
<evidence type="ECO:0000259" key="1">
    <source>
        <dbReference type="Pfam" id="PF00248"/>
    </source>
</evidence>
<dbReference type="PATRIC" id="fig|49547.3.peg.739"/>
<dbReference type="Pfam" id="PF13187">
    <property type="entry name" value="Fer4_9"/>
    <property type="match status" value="1"/>
</dbReference>
<feature type="domain" description="4Fe-4S ferredoxin-type" evidence="2">
    <location>
        <begin position="303"/>
        <end position="368"/>
    </location>
</feature>
<dbReference type="PANTHER" id="PTHR43312">
    <property type="entry name" value="D-THREO-ALDOSE 1-DEHYDROGENASE"/>
    <property type="match status" value="1"/>
</dbReference>
<evidence type="ECO:0000259" key="2">
    <source>
        <dbReference type="Pfam" id="PF13187"/>
    </source>
</evidence>
<dbReference type="AlphaFoldDB" id="A0A166BIZ9"/>
<dbReference type="PANTHER" id="PTHR43312:SF2">
    <property type="entry name" value="OXIDOREDUCTASE"/>
    <property type="match status" value="1"/>
</dbReference>
<dbReference type="InterPro" id="IPR036812">
    <property type="entry name" value="NAD(P)_OxRdtase_dom_sf"/>
</dbReference>
<dbReference type="PRINTS" id="PR00069">
    <property type="entry name" value="ALDKETRDTASE"/>
</dbReference>
<dbReference type="InterPro" id="IPR053135">
    <property type="entry name" value="AKR2_Oxidoreductase"/>
</dbReference>
<dbReference type="STRING" id="49547.MBCUR_06870"/>
<sequence length="384" mass="44036">MLYRELGSTGEKVSILGFGTMRLPTVEGVKNQIDKEKANEMLEYGIKNGINYIDTAYPYHGTNFNGEGESERFLGEFLSNGYRDDVFLSTKMPSWTINSKEDMENIFNRQLELLQTDYLDAYMIHSVKQDVWDKLPDLGLFQFLDDLKSSGNVKYVGFSFHDSLDLFLEVIDGYEWDISLTQMNYLDTDYQSGITGLQYSDILGLGNVVMEPLRGGKLSQDIPPDILKTWDKSKIKRSPVEWAFKYLYNMKEVDVVLSGMNTLEQVKENIAIANNSYPNTLNIEEKELIREVAAIYKNKKGNDCNGCGYCMPCPYNVNISDCFKEYNVSLIFDEVESAKHHYKLILDKEKRASNCTDCKKCIRLCTQQINIPDELKKVVKLFGE</sequence>
<accession>A0A166BIZ9</accession>
<feature type="domain" description="NADP-dependent oxidoreductase" evidence="1">
    <location>
        <begin position="16"/>
        <end position="276"/>
    </location>
</feature>
<dbReference type="EC" id="1.1.1.-" evidence="3"/>
<dbReference type="EMBL" id="LWMV01000146">
    <property type="protein sequence ID" value="KZX13423.1"/>
    <property type="molecule type" value="Genomic_DNA"/>
</dbReference>
<gene>
    <name evidence="3" type="primary">yhdN</name>
    <name evidence="3" type="ORF">MBCUR_06870</name>
</gene>